<evidence type="ECO:0000256" key="1">
    <source>
        <dbReference type="ARBA" id="ARBA00004442"/>
    </source>
</evidence>
<dbReference type="SUPFAM" id="SSF48452">
    <property type="entry name" value="TPR-like"/>
    <property type="match status" value="2"/>
</dbReference>
<protein>
    <submittedName>
        <fullName evidence="6">Signal perception protein NrsA</fullName>
    </submittedName>
</protein>
<dbReference type="EMBL" id="BAAAEM010000002">
    <property type="protein sequence ID" value="GAA0478272.1"/>
    <property type="molecule type" value="Genomic_DNA"/>
</dbReference>
<dbReference type="Gene3D" id="2.40.170.20">
    <property type="entry name" value="TonB-dependent receptor, beta-barrel domain"/>
    <property type="match status" value="1"/>
</dbReference>
<dbReference type="Pfam" id="PF04773">
    <property type="entry name" value="FecR"/>
    <property type="match status" value="1"/>
</dbReference>
<dbReference type="Pfam" id="PF13181">
    <property type="entry name" value="TPR_8"/>
    <property type="match status" value="1"/>
</dbReference>
<keyword evidence="7" id="KW-1185">Reference proteome</keyword>
<evidence type="ECO:0000256" key="2">
    <source>
        <dbReference type="ARBA" id="ARBA00023136"/>
    </source>
</evidence>
<keyword evidence="2" id="KW-0472">Membrane</keyword>
<dbReference type="InterPro" id="IPR036942">
    <property type="entry name" value="Beta-barrel_TonB_sf"/>
</dbReference>
<sequence length="1188" mass="130428">MKLRAILLSFLTIILTQIVFLQAIAAQPVKRAAPLSGKITATKGGEQATLLPRKNWQKAVRQQDLKAGDVLRTRAAGTLAIVFVDGTQVRLGRNSVMVVRRVSRRGASTLSLQRGKAWGRSPRNRTNLSIETPSATAAIRGTEWAIEADADSSRLQVFSGAVELSNEQGGLIVEAGQAATVLRGQAPTRTLLVNPTGREQMLYFVNLASGLDLLNNDSENFVSARRSAVSGDWEGALRLFEQMTLSTNTADQLAGVYGSYVAMIQLGNAPSQPLLEDSAESYLVLALIDAYEGDLRAAKDSAQTGIQNFPNYVPLYQVKANVETLLGDPDTAFDTIANAREAFPDNITLTIGEADLMRDYRGKPKAARDLLAPVIAANPDNFLAQKSQAKNWMAIGGLKEAGQLVDQALGARPYDAEMVSMRAEILLQQNRLSAAKSEIDKALEMDPGNALAGNALAQYWRRKDRLDQALDASLAASAHNPDYGMGFLGLAQVHHEMGETGLAEQQFDTADRLDPLNPAIALARTGVALQDFAADNAIRNAREALNRYRGRGGEYVNLSENRETGSLVSQAFRFLDLEGWGRYYADRVFDSFTPSSYFDQAINQTPGPFLIRNPDGSYNAQQAAVGSEQGESFEALSSFLQGVALDPLSVASSQRRLRFDNGNFFEPFVGTALLSEELRNERVIGGGLDTIFDAPLPTAIWMRGNYTDISDERRRPDISPFSRRRGGDSWFLSSYVGLEITPSDSIVLNGELNRNSSLSESNIVSILDNGFDLEEDRETERNFLFGLYNHKFGYRDQLTIGGGFGRSQLNLITLDLSSTLPFADQLSQSRSTFRYLSANYAKGFGPLDLRIGGEWSDVKTRDLNSVFDFEQNIADPNLVPDRVDVRTKEARAYLDLRYHPIEPLVMQGQMEIIARTIAGDTRYPLNFRLGASYEPIEGQWLRAAFLRQSRGLFDFSFRPAAVVGLQANSAPSFRESRNDSFIMRWDAEWSDQFFTTVEYQDQQLEAITYAIPDLPVDITGFPVSVKRISAEANLWLPGNIGLRASYAYTDSAIEGSFVSGDNVNQAIGPTFGCATADLNLSFGCTYEVGDKLPFVPGHFARASLVWSLPAPVRLKASISGSYIGGQRDDLGLSIEDAALVDARLEWEPLDQRLAINLSLLNLLDKRYDSATSVAAPRLTVVIGAEVRF</sequence>
<dbReference type="Proteomes" id="UP001500713">
    <property type="component" value="Unassembled WGS sequence"/>
</dbReference>
<dbReference type="SMART" id="SM00028">
    <property type="entry name" value="TPR"/>
    <property type="match status" value="5"/>
</dbReference>
<dbReference type="SUPFAM" id="SSF56935">
    <property type="entry name" value="Porins"/>
    <property type="match status" value="1"/>
</dbReference>
<evidence type="ECO:0000259" key="5">
    <source>
        <dbReference type="Pfam" id="PF04773"/>
    </source>
</evidence>
<dbReference type="InterPro" id="IPR019734">
    <property type="entry name" value="TPR_rpt"/>
</dbReference>
<dbReference type="Gene3D" id="2.60.120.1440">
    <property type="match status" value="1"/>
</dbReference>
<keyword evidence="4" id="KW-0802">TPR repeat</keyword>
<evidence type="ECO:0000256" key="3">
    <source>
        <dbReference type="ARBA" id="ARBA00023237"/>
    </source>
</evidence>
<feature type="domain" description="FecR protein" evidence="5">
    <location>
        <begin position="69"/>
        <end position="163"/>
    </location>
</feature>
<evidence type="ECO:0000256" key="4">
    <source>
        <dbReference type="PROSITE-ProRule" id="PRU00339"/>
    </source>
</evidence>
<dbReference type="PANTHER" id="PTHR38731">
    <property type="entry name" value="LIPL45-RELATED LIPOPROTEIN-RELATED"/>
    <property type="match status" value="1"/>
</dbReference>
<comment type="subcellular location">
    <subcellularLocation>
        <location evidence="1">Cell outer membrane</location>
    </subcellularLocation>
</comment>
<proteinExistence type="predicted"/>
<name>A0ABP3KF64_9SPHN</name>
<dbReference type="Gene3D" id="1.25.40.10">
    <property type="entry name" value="Tetratricopeptide repeat domain"/>
    <property type="match status" value="1"/>
</dbReference>
<dbReference type="PANTHER" id="PTHR38731:SF3">
    <property type="entry name" value="BLL6125 PROTEIN"/>
    <property type="match status" value="1"/>
</dbReference>
<feature type="repeat" description="TPR" evidence="4">
    <location>
        <begin position="416"/>
        <end position="449"/>
    </location>
</feature>
<reference evidence="7" key="1">
    <citation type="journal article" date="2019" name="Int. J. Syst. Evol. Microbiol.">
        <title>The Global Catalogue of Microorganisms (GCM) 10K type strain sequencing project: providing services to taxonomists for standard genome sequencing and annotation.</title>
        <authorList>
            <consortium name="The Broad Institute Genomics Platform"/>
            <consortium name="The Broad Institute Genome Sequencing Center for Infectious Disease"/>
            <person name="Wu L."/>
            <person name="Ma J."/>
        </authorList>
    </citation>
    <scope>NUCLEOTIDE SEQUENCE [LARGE SCALE GENOMIC DNA]</scope>
    <source>
        <strain evidence="7">JCM 14162</strain>
    </source>
</reference>
<organism evidence="6 7">
    <name type="scientific">Parasphingorhabdus litoris</name>
    <dbReference type="NCBI Taxonomy" id="394733"/>
    <lineage>
        <taxon>Bacteria</taxon>
        <taxon>Pseudomonadati</taxon>
        <taxon>Pseudomonadota</taxon>
        <taxon>Alphaproteobacteria</taxon>
        <taxon>Sphingomonadales</taxon>
        <taxon>Sphingomonadaceae</taxon>
        <taxon>Parasphingorhabdus</taxon>
    </lineage>
</organism>
<gene>
    <name evidence="6" type="primary">nsrA</name>
    <name evidence="6" type="ORF">GCM10009096_20240</name>
</gene>
<comment type="caution">
    <text evidence="6">The sequence shown here is derived from an EMBL/GenBank/DDBJ whole genome shotgun (WGS) entry which is preliminary data.</text>
</comment>
<evidence type="ECO:0000313" key="7">
    <source>
        <dbReference type="Proteomes" id="UP001500713"/>
    </source>
</evidence>
<dbReference type="PROSITE" id="PS50005">
    <property type="entry name" value="TPR"/>
    <property type="match status" value="1"/>
</dbReference>
<dbReference type="InterPro" id="IPR011990">
    <property type="entry name" value="TPR-like_helical_dom_sf"/>
</dbReference>
<evidence type="ECO:0000313" key="6">
    <source>
        <dbReference type="EMBL" id="GAA0478272.1"/>
    </source>
</evidence>
<dbReference type="InterPro" id="IPR006860">
    <property type="entry name" value="FecR"/>
</dbReference>
<accession>A0ABP3KF64</accession>
<keyword evidence="3" id="KW-0998">Cell outer membrane</keyword>